<keyword evidence="4" id="KW-1185">Reference proteome</keyword>
<keyword evidence="1" id="KW-0677">Repeat</keyword>
<evidence type="ECO:0000313" key="3">
    <source>
        <dbReference type="EMBL" id="KAK3376712.1"/>
    </source>
</evidence>
<dbReference type="Pfam" id="PF24883">
    <property type="entry name" value="NPHP3_N"/>
    <property type="match status" value="1"/>
</dbReference>
<dbReference type="Proteomes" id="UP001287356">
    <property type="component" value="Unassembled WGS sequence"/>
</dbReference>
<accession>A0AAE0KI57</accession>
<protein>
    <recommendedName>
        <fullName evidence="2">Nephrocystin 3-like N-terminal domain-containing protein</fullName>
    </recommendedName>
</protein>
<organism evidence="3 4">
    <name type="scientific">Lasiosphaeria ovina</name>
    <dbReference type="NCBI Taxonomy" id="92902"/>
    <lineage>
        <taxon>Eukaryota</taxon>
        <taxon>Fungi</taxon>
        <taxon>Dikarya</taxon>
        <taxon>Ascomycota</taxon>
        <taxon>Pezizomycotina</taxon>
        <taxon>Sordariomycetes</taxon>
        <taxon>Sordariomycetidae</taxon>
        <taxon>Sordariales</taxon>
        <taxon>Lasiosphaeriaceae</taxon>
        <taxon>Lasiosphaeria</taxon>
    </lineage>
</organism>
<dbReference type="PANTHER" id="PTHR10039">
    <property type="entry name" value="AMELOGENIN"/>
    <property type="match status" value="1"/>
</dbReference>
<name>A0AAE0KI57_9PEZI</name>
<proteinExistence type="predicted"/>
<evidence type="ECO:0000259" key="2">
    <source>
        <dbReference type="Pfam" id="PF24883"/>
    </source>
</evidence>
<gene>
    <name evidence="3" type="ORF">B0T24DRAFT_592355</name>
</gene>
<dbReference type="InterPro" id="IPR056884">
    <property type="entry name" value="NPHP3-like_N"/>
</dbReference>
<dbReference type="EMBL" id="JAULSN010000003">
    <property type="protein sequence ID" value="KAK3376712.1"/>
    <property type="molecule type" value="Genomic_DNA"/>
</dbReference>
<evidence type="ECO:0000313" key="4">
    <source>
        <dbReference type="Proteomes" id="UP001287356"/>
    </source>
</evidence>
<reference evidence="3" key="1">
    <citation type="journal article" date="2023" name="Mol. Phylogenet. Evol.">
        <title>Genome-scale phylogeny and comparative genomics of the fungal order Sordariales.</title>
        <authorList>
            <person name="Hensen N."/>
            <person name="Bonometti L."/>
            <person name="Westerberg I."/>
            <person name="Brannstrom I.O."/>
            <person name="Guillou S."/>
            <person name="Cros-Aarteil S."/>
            <person name="Calhoun S."/>
            <person name="Haridas S."/>
            <person name="Kuo A."/>
            <person name="Mondo S."/>
            <person name="Pangilinan J."/>
            <person name="Riley R."/>
            <person name="LaButti K."/>
            <person name="Andreopoulos B."/>
            <person name="Lipzen A."/>
            <person name="Chen C."/>
            <person name="Yan M."/>
            <person name="Daum C."/>
            <person name="Ng V."/>
            <person name="Clum A."/>
            <person name="Steindorff A."/>
            <person name="Ohm R.A."/>
            <person name="Martin F."/>
            <person name="Silar P."/>
            <person name="Natvig D.O."/>
            <person name="Lalanne C."/>
            <person name="Gautier V."/>
            <person name="Ament-Velasquez S.L."/>
            <person name="Kruys A."/>
            <person name="Hutchinson M.I."/>
            <person name="Powell A.J."/>
            <person name="Barry K."/>
            <person name="Miller A.N."/>
            <person name="Grigoriev I.V."/>
            <person name="Debuchy R."/>
            <person name="Gladieux P."/>
            <person name="Hiltunen Thoren M."/>
            <person name="Johannesson H."/>
        </authorList>
    </citation>
    <scope>NUCLEOTIDE SEQUENCE</scope>
    <source>
        <strain evidence="3">CBS 958.72</strain>
    </source>
</reference>
<dbReference type="PANTHER" id="PTHR10039:SF16">
    <property type="entry name" value="GPI INOSITOL-DEACYLASE"/>
    <property type="match status" value="1"/>
</dbReference>
<evidence type="ECO:0000256" key="1">
    <source>
        <dbReference type="ARBA" id="ARBA00022737"/>
    </source>
</evidence>
<comment type="caution">
    <text evidence="3">The sequence shown here is derived from an EMBL/GenBank/DDBJ whole genome shotgun (WGS) entry which is preliminary data.</text>
</comment>
<feature type="domain" description="Nephrocystin 3-like N-terminal" evidence="2">
    <location>
        <begin position="26"/>
        <end position="146"/>
    </location>
</feature>
<sequence>MWLHAIRGTWDTRASRLSLNSSSAVYFLAKKMQGHQIGVCYFYFDFQAQEKRATCGMLRSLVAQLSQTATKFPPEVNELYDRFKGRRSQPSPEELLDLLVAVATRNLSRVYVLVDAVNECNERGVLLPILERLAVSKTMSIMLSSRRERDILDLMLTLGPINVSLEADKVAGDVSIFLNKKMSAEPYLKTLSEDLRSTILETLLEDSNGMFRWVKCQLDLIKSLKRPQSIRNAIKTLPAALDETYERILCTVTGEDERCESLFVLTGEYVEIAHYSIQEYLTSDRIFESAASFFSIRKNEAMEEICLRCLTYMNYDDFNIGPASSQEDFDFKLEQFPLLRKSKNTSAPVSRAYG</sequence>
<dbReference type="AlphaFoldDB" id="A0AAE0KI57"/>
<reference evidence="3" key="2">
    <citation type="submission" date="2023-06" db="EMBL/GenBank/DDBJ databases">
        <authorList>
            <consortium name="Lawrence Berkeley National Laboratory"/>
            <person name="Haridas S."/>
            <person name="Hensen N."/>
            <person name="Bonometti L."/>
            <person name="Westerberg I."/>
            <person name="Brannstrom I.O."/>
            <person name="Guillou S."/>
            <person name="Cros-Aarteil S."/>
            <person name="Calhoun S."/>
            <person name="Kuo A."/>
            <person name="Mondo S."/>
            <person name="Pangilinan J."/>
            <person name="Riley R."/>
            <person name="Labutti K."/>
            <person name="Andreopoulos B."/>
            <person name="Lipzen A."/>
            <person name="Chen C."/>
            <person name="Yanf M."/>
            <person name="Daum C."/>
            <person name="Ng V."/>
            <person name="Clum A."/>
            <person name="Steindorff A."/>
            <person name="Ohm R."/>
            <person name="Martin F."/>
            <person name="Silar P."/>
            <person name="Natvig D."/>
            <person name="Lalanne C."/>
            <person name="Gautier V."/>
            <person name="Ament-Velasquez S.L."/>
            <person name="Kruys A."/>
            <person name="Hutchinson M.I."/>
            <person name="Powell A.J."/>
            <person name="Barry K."/>
            <person name="Miller A.N."/>
            <person name="Grigoriev I.V."/>
            <person name="Debuchy R."/>
            <person name="Gladieux P."/>
            <person name="Thoren M.H."/>
            <person name="Johannesson H."/>
        </authorList>
    </citation>
    <scope>NUCLEOTIDE SEQUENCE</scope>
    <source>
        <strain evidence="3">CBS 958.72</strain>
    </source>
</reference>